<dbReference type="Proteomes" id="UP000231328">
    <property type="component" value="Unassembled WGS sequence"/>
</dbReference>
<protein>
    <submittedName>
        <fullName evidence="1">Redox-regulated ATPase YchF</fullName>
    </submittedName>
</protein>
<dbReference type="InterPro" id="IPR027417">
    <property type="entry name" value="P-loop_NTPase"/>
</dbReference>
<comment type="caution">
    <text evidence="1">The sequence shown here is derived from an EMBL/GenBank/DDBJ whole genome shotgun (WGS) entry which is preliminary data.</text>
</comment>
<proteinExistence type="predicted"/>
<reference evidence="1 2" key="1">
    <citation type="submission" date="2017-07" db="EMBL/GenBank/DDBJ databases">
        <title>Draft genome sequence of Enterobacter cloacae ST128, a clinical strain coproducing KPC-2 and NDM-1 carbapenemases.</title>
        <authorList>
            <person name="Li X."/>
        </authorList>
    </citation>
    <scope>NUCLEOTIDE SEQUENCE [LARGE SCALE GENOMIC DNA]</scope>
    <source>
        <strain evidence="1 2">HBY</strain>
    </source>
</reference>
<feature type="non-terminal residue" evidence="1">
    <location>
        <position position="1"/>
    </location>
</feature>
<dbReference type="PANTHER" id="PTHR23305">
    <property type="entry name" value="OBG GTPASE FAMILY"/>
    <property type="match status" value="1"/>
</dbReference>
<accession>A0AAP8KKM2</accession>
<dbReference type="PANTHER" id="PTHR23305:SF18">
    <property type="entry name" value="OBG-TYPE G DOMAIN-CONTAINING PROTEIN"/>
    <property type="match status" value="1"/>
</dbReference>
<evidence type="ECO:0000313" key="2">
    <source>
        <dbReference type="Proteomes" id="UP000231328"/>
    </source>
</evidence>
<gene>
    <name evidence="1" type="primary">ychF</name>
    <name evidence="1" type="ORF">CGZ54_32275</name>
</gene>
<sequence length="88" mass="9770">IANVNEDGFENNPYLDQVREIAAKEGSVVVPVCAAVEADIAELDDEERDEFMQELGLEEPGLNRVIRAGYKLLNLQTYFTAGVKEVRA</sequence>
<evidence type="ECO:0000313" key="1">
    <source>
        <dbReference type="EMBL" id="PJG35773.1"/>
    </source>
</evidence>
<dbReference type="AlphaFoldDB" id="A0AAP8KKM2"/>
<organism evidence="1 2">
    <name type="scientific">Enterobacter hormaechei</name>
    <dbReference type="NCBI Taxonomy" id="158836"/>
    <lineage>
        <taxon>Bacteria</taxon>
        <taxon>Pseudomonadati</taxon>
        <taxon>Pseudomonadota</taxon>
        <taxon>Gammaproteobacteria</taxon>
        <taxon>Enterobacterales</taxon>
        <taxon>Enterobacteriaceae</taxon>
        <taxon>Enterobacter</taxon>
        <taxon>Enterobacter cloacae complex</taxon>
    </lineage>
</organism>
<feature type="non-terminal residue" evidence="1">
    <location>
        <position position="88"/>
    </location>
</feature>
<name>A0AAP8KKM2_9ENTR</name>
<dbReference type="SUPFAM" id="SSF52540">
    <property type="entry name" value="P-loop containing nucleoside triphosphate hydrolases"/>
    <property type="match status" value="1"/>
</dbReference>
<dbReference type="GO" id="GO:0005737">
    <property type="term" value="C:cytoplasm"/>
    <property type="evidence" value="ECO:0007669"/>
    <property type="project" value="TreeGrafter"/>
</dbReference>
<dbReference type="Gene3D" id="3.40.50.300">
    <property type="entry name" value="P-loop containing nucleotide triphosphate hydrolases"/>
    <property type="match status" value="1"/>
</dbReference>
<dbReference type="GO" id="GO:0016887">
    <property type="term" value="F:ATP hydrolysis activity"/>
    <property type="evidence" value="ECO:0007669"/>
    <property type="project" value="TreeGrafter"/>
</dbReference>
<dbReference type="EMBL" id="NMVR01000977">
    <property type="protein sequence ID" value="PJG35773.1"/>
    <property type="molecule type" value="Genomic_DNA"/>
</dbReference>